<evidence type="ECO:0000256" key="3">
    <source>
        <dbReference type="ARBA" id="ARBA00022490"/>
    </source>
</evidence>
<dbReference type="OrthoDB" id="27823at2759"/>
<keyword evidence="2 6" id="KW-0728">SH3 domain</keyword>
<sequence length="669" mass="76065">MSYSYEACFWDPNDNGVNILLGHISQGIKSCDSMIHFFKQRSELEKDYARRLGAITGKLDKDIGTNIDYGKLNETFNVVLSVEKARAQSHSKQSEILFRQIYTDTKAFAANLQARYTTLSGKIERLRMDKFNKKKGCEVLQKKVQDAQIRARDLQLNENNMIGAKRVEHNKRELLKWESNSQEYKVQLDVLKQEYKASQKFWIHEWAQLSCELQEMENTRISFLQSKLQQFATSSMETCILEQTKMDMLTTNLNSFTAADEISTFSKENGTGRLKHKNSKGDMNSSANWAQMSSISTASKKSESYMDNIRKLSSQLKETENKRKLASVEKYEKPLPSPEVTMARQFRNSTPVIRNEAKSVVEPTLSLRSSPVQIQSNVDESTIRGNLDRPRPTVQEEQLKSDEDSKNSDGNCLMAHKRNQSLTSPSESSSSNPTDFSHIKKRQSMESMTTSVSSMANSIDESQRFAKSWNSSNRKRKSMSHLQVTSSASSRSDNGERTSNSELKRDENDYSTMRDTSASTILFKPPVAVRGISKGHTHRQSMIMQDSSNPIEDALYEMERIQSSSKTGMKTGNIMNERGMVRDNGITVTLPIVTSEGFPVIEYAKAMYPLVGNEAPGLANFHKGDYLLITEIVNKDWYKGEVYDNDRIDRDHRVGLIPYNFIQLLHQGP</sequence>
<evidence type="ECO:0000256" key="8">
    <source>
        <dbReference type="SAM" id="Coils"/>
    </source>
</evidence>
<evidence type="ECO:0000256" key="1">
    <source>
        <dbReference type="ARBA" id="ARBA00004245"/>
    </source>
</evidence>
<name>A0A8B8UXA0_SACPA</name>
<protein>
    <submittedName>
        <fullName evidence="12">Formin-binding protein HOF1</fullName>
    </submittedName>
</protein>
<dbReference type="GO" id="GO:0030036">
    <property type="term" value="P:actin cytoskeleton organization"/>
    <property type="evidence" value="ECO:0007669"/>
    <property type="project" value="UniProtKB-ARBA"/>
</dbReference>
<evidence type="ECO:0000259" key="11">
    <source>
        <dbReference type="PROSITE" id="PS51741"/>
    </source>
</evidence>
<accession>A0A8B8UXA0</accession>
<dbReference type="InterPro" id="IPR001452">
    <property type="entry name" value="SH3_domain"/>
</dbReference>
<gene>
    <name evidence="12" type="primary">HOF1</name>
    <name evidence="12" type="ORF">SPAR_M01560</name>
</gene>
<evidence type="ECO:0000256" key="6">
    <source>
        <dbReference type="PROSITE-ProRule" id="PRU00192"/>
    </source>
</evidence>
<dbReference type="Gene3D" id="1.20.1270.60">
    <property type="entry name" value="Arfaptin homology (AH) domain/BAR domain"/>
    <property type="match status" value="1"/>
</dbReference>
<dbReference type="AlphaFoldDB" id="A0A8B8UXA0"/>
<keyword evidence="7 8" id="KW-0175">Coiled coil</keyword>
<feature type="compositionally biased region" description="Polar residues" evidence="9">
    <location>
        <begin position="481"/>
        <end position="501"/>
    </location>
</feature>
<keyword evidence="5" id="KW-0206">Cytoskeleton</keyword>
<feature type="region of interest" description="Disordered" evidence="9">
    <location>
        <begin position="267"/>
        <end position="288"/>
    </location>
</feature>
<feature type="compositionally biased region" description="Low complexity" evidence="9">
    <location>
        <begin position="445"/>
        <end position="455"/>
    </location>
</feature>
<dbReference type="GO" id="GO:0009898">
    <property type="term" value="C:cytoplasmic side of plasma membrane"/>
    <property type="evidence" value="ECO:0007669"/>
    <property type="project" value="TreeGrafter"/>
</dbReference>
<dbReference type="PROSITE" id="PS51741">
    <property type="entry name" value="F_BAR"/>
    <property type="match status" value="1"/>
</dbReference>
<keyword evidence="3" id="KW-0963">Cytoplasm</keyword>
<reference evidence="12" key="4">
    <citation type="submission" date="2025-08" db="UniProtKB">
        <authorList>
            <consortium name="RefSeq"/>
        </authorList>
    </citation>
    <scope>IDENTIFICATION</scope>
    <source>
        <strain evidence="12">CBS432</strain>
    </source>
</reference>
<feature type="region of interest" description="Disordered" evidence="9">
    <location>
        <begin position="314"/>
        <end position="333"/>
    </location>
</feature>
<evidence type="ECO:0000256" key="2">
    <source>
        <dbReference type="ARBA" id="ARBA00022443"/>
    </source>
</evidence>
<dbReference type="GO" id="GO:0005543">
    <property type="term" value="F:phospholipid binding"/>
    <property type="evidence" value="ECO:0007669"/>
    <property type="project" value="TreeGrafter"/>
</dbReference>
<evidence type="ECO:0000259" key="10">
    <source>
        <dbReference type="PROSITE" id="PS50002"/>
    </source>
</evidence>
<dbReference type="PROSITE" id="PS50002">
    <property type="entry name" value="SH3"/>
    <property type="match status" value="1"/>
</dbReference>
<dbReference type="CDD" id="cd00174">
    <property type="entry name" value="SH3"/>
    <property type="match status" value="1"/>
</dbReference>
<dbReference type="InterPro" id="IPR036028">
    <property type="entry name" value="SH3-like_dom_sf"/>
</dbReference>
<reference evidence="12" key="1">
    <citation type="journal article" date="2017" name="Nat. Genet.">
        <title>Contrasting evolutionary genome dynamics between domesticated and wild yeasts.</title>
        <authorList>
            <person name="Yue J.X."/>
            <person name="Li J."/>
            <person name="Aigrain L."/>
            <person name="Hallin J."/>
            <person name="Persson K."/>
            <person name="Oliver K."/>
            <person name="Bergstrom A."/>
            <person name="Coupland P."/>
            <person name="Warringer J."/>
            <person name="Lagomarsino M.C."/>
            <person name="Fischer G."/>
            <person name="Durbin R."/>
            <person name="Liti G."/>
        </authorList>
    </citation>
    <scope>NUCLEOTIDE SEQUENCE</scope>
    <source>
        <strain evidence="12">CBS432</strain>
    </source>
</reference>
<feature type="compositionally biased region" description="Basic and acidic residues" evidence="9">
    <location>
        <begin position="317"/>
        <end position="333"/>
    </location>
</feature>
<evidence type="ECO:0000256" key="7">
    <source>
        <dbReference type="PROSITE-ProRule" id="PRU01077"/>
    </source>
</evidence>
<dbReference type="SMART" id="SM00055">
    <property type="entry name" value="FCH"/>
    <property type="match status" value="1"/>
</dbReference>
<dbReference type="GeneID" id="54632733"/>
<dbReference type="PANTHER" id="PTHR23065">
    <property type="entry name" value="PROLINE-SERINE-THREONINE PHOSPHATASE INTERACTING PROTEIN 1"/>
    <property type="match status" value="1"/>
</dbReference>
<evidence type="ECO:0000313" key="12">
    <source>
        <dbReference type="RefSeq" id="XP_033768343.1"/>
    </source>
</evidence>
<dbReference type="SMART" id="SM00326">
    <property type="entry name" value="SH3"/>
    <property type="match status" value="1"/>
</dbReference>
<dbReference type="GO" id="GO:0120104">
    <property type="term" value="C:mitotic actomyosin contractile ring, proximal layer"/>
    <property type="evidence" value="ECO:0007669"/>
    <property type="project" value="TreeGrafter"/>
</dbReference>
<reference evidence="12" key="2">
    <citation type="submission" date="2020-01" db="EMBL/GenBank/DDBJ databases">
        <title>Population-level Yeast Reference Genomes.</title>
        <authorList>
            <person name="Yue J.-X."/>
        </authorList>
    </citation>
    <scope>NUCLEOTIDE SEQUENCE</scope>
    <source>
        <strain evidence="12">CBS432</strain>
    </source>
</reference>
<feature type="compositionally biased region" description="Low complexity" evidence="9">
    <location>
        <begin position="421"/>
        <end position="431"/>
    </location>
</feature>
<evidence type="ECO:0000256" key="5">
    <source>
        <dbReference type="ARBA" id="ARBA00023212"/>
    </source>
</evidence>
<feature type="domain" description="SH3" evidence="10">
    <location>
        <begin position="599"/>
        <end position="667"/>
    </location>
</feature>
<reference evidence="12" key="3">
    <citation type="submission" date="2025-07" db="EMBL/GenBank/DDBJ databases">
        <authorList>
            <consortium name="NCBI Genome Project"/>
        </authorList>
    </citation>
    <scope>NUCLEOTIDE SEQUENCE</scope>
    <source>
        <strain evidence="12">CBS432</strain>
    </source>
</reference>
<organism evidence="12">
    <name type="scientific">Saccharomyces paradoxus</name>
    <name type="common">Yeast</name>
    <name type="synonym">Saccharomyces douglasii</name>
    <dbReference type="NCBI Taxonomy" id="27291"/>
    <lineage>
        <taxon>Eukaryota</taxon>
        <taxon>Fungi</taxon>
        <taxon>Dikarya</taxon>
        <taxon>Ascomycota</taxon>
        <taxon>Saccharomycotina</taxon>
        <taxon>Saccharomycetes</taxon>
        <taxon>Saccharomycetales</taxon>
        <taxon>Saccharomycetaceae</taxon>
        <taxon>Saccharomyces</taxon>
    </lineage>
</organism>
<dbReference type="FunFam" id="1.20.1270.60:FF:000103">
    <property type="entry name" value="Hof1p"/>
    <property type="match status" value="1"/>
</dbReference>
<comment type="subcellular location">
    <subcellularLocation>
        <location evidence="1">Cytoplasm</location>
        <location evidence="1">Cytoskeleton</location>
    </subcellularLocation>
</comment>
<feature type="region of interest" description="Disordered" evidence="9">
    <location>
        <begin position="368"/>
        <end position="513"/>
    </location>
</feature>
<dbReference type="InterPro" id="IPR031160">
    <property type="entry name" value="F_BAR_dom"/>
</dbReference>
<evidence type="ECO:0000256" key="9">
    <source>
        <dbReference type="SAM" id="MobiDB-lite"/>
    </source>
</evidence>
<dbReference type="KEGG" id="spao:SPAR_M01560"/>
<dbReference type="SUPFAM" id="SSF50044">
    <property type="entry name" value="SH3-domain"/>
    <property type="match status" value="1"/>
</dbReference>
<feature type="coiled-coil region" evidence="8">
    <location>
        <begin position="109"/>
        <end position="194"/>
    </location>
</feature>
<proteinExistence type="predicted"/>
<dbReference type="InterPro" id="IPR001060">
    <property type="entry name" value="FCH_dom"/>
</dbReference>
<feature type="compositionally biased region" description="Basic and acidic residues" evidence="9">
    <location>
        <begin position="397"/>
        <end position="407"/>
    </location>
</feature>
<dbReference type="InterPro" id="IPR027267">
    <property type="entry name" value="AH/BAR_dom_sf"/>
</dbReference>
<dbReference type="RefSeq" id="XP_033768343.1">
    <property type="nucleotide sequence ID" value="XM_033912452.1"/>
</dbReference>
<keyword evidence="4" id="KW-0597">Phosphoprotein</keyword>
<dbReference type="Gene3D" id="2.30.30.40">
    <property type="entry name" value="SH3 Domains"/>
    <property type="match status" value="1"/>
</dbReference>
<feature type="compositionally biased region" description="Polar residues" evidence="9">
    <location>
        <begin position="368"/>
        <end position="384"/>
    </location>
</feature>
<dbReference type="VEuPathDB" id="FungiDB:SPAR_M01560"/>
<feature type="domain" description="F-BAR" evidence="11">
    <location>
        <begin position="1"/>
        <end position="261"/>
    </location>
</feature>
<dbReference type="Pfam" id="PF00611">
    <property type="entry name" value="FCH"/>
    <property type="match status" value="1"/>
</dbReference>
<dbReference type="PANTHER" id="PTHR23065:SF7">
    <property type="entry name" value="NOSTRIN, ISOFORM H"/>
    <property type="match status" value="1"/>
</dbReference>
<dbReference type="SUPFAM" id="SSF103657">
    <property type="entry name" value="BAR/IMD domain-like"/>
    <property type="match status" value="1"/>
</dbReference>
<evidence type="ECO:0000256" key="4">
    <source>
        <dbReference type="ARBA" id="ARBA00022553"/>
    </source>
</evidence>